<dbReference type="Proteomes" id="UP000228934">
    <property type="component" value="Unassembled WGS sequence"/>
</dbReference>
<dbReference type="GO" id="GO:0031012">
    <property type="term" value="C:extracellular matrix"/>
    <property type="evidence" value="ECO:0007669"/>
    <property type="project" value="TreeGrafter"/>
</dbReference>
<keyword evidence="1" id="KW-1015">Disulfide bond</keyword>
<name>A0A2G9RVK5_AQUCT</name>
<sequence>EDPGICLDGKVWKECSDGPASCAHLDDEEDNRTCQPGCYCQSGELLLNNQCVPPSQCPCTENGVLYEPGETVLRDFPASRDGSRIARSSSVALLMGTGQTGHHGASVPLRVGEGSRTGTDSAPSPLPPEPVCPVKVLSGRSGPVTRSRVMKLVPGALGAAGRTVPRRAER</sequence>
<reference evidence="5" key="1">
    <citation type="journal article" date="2017" name="Nat. Commun.">
        <title>The North American bullfrog draft genome provides insight into hormonal regulation of long noncoding RNA.</title>
        <authorList>
            <person name="Hammond S.A."/>
            <person name="Warren R.L."/>
            <person name="Vandervalk B.P."/>
            <person name="Kucuk E."/>
            <person name="Khan H."/>
            <person name="Gibb E.A."/>
            <person name="Pandoh P."/>
            <person name="Kirk H."/>
            <person name="Zhao Y."/>
            <person name="Jones M."/>
            <person name="Mungall A.J."/>
            <person name="Coope R."/>
            <person name="Pleasance S."/>
            <person name="Moore R.A."/>
            <person name="Holt R.A."/>
            <person name="Round J.M."/>
            <person name="Ohora S."/>
            <person name="Walle B.V."/>
            <person name="Veldhoen N."/>
            <person name="Helbing C.C."/>
            <person name="Birol I."/>
        </authorList>
    </citation>
    <scope>NUCLEOTIDE SEQUENCE [LARGE SCALE GENOMIC DNA]</scope>
</reference>
<proteinExistence type="predicted"/>
<dbReference type="PANTHER" id="PTHR11339">
    <property type="entry name" value="EXTRACELLULAR MATRIX GLYCOPROTEIN RELATED"/>
    <property type="match status" value="1"/>
</dbReference>
<evidence type="ECO:0000313" key="5">
    <source>
        <dbReference type="Proteomes" id="UP000228934"/>
    </source>
</evidence>
<evidence type="ECO:0000256" key="2">
    <source>
        <dbReference type="SAM" id="MobiDB-lite"/>
    </source>
</evidence>
<dbReference type="GO" id="GO:0005615">
    <property type="term" value="C:extracellular space"/>
    <property type="evidence" value="ECO:0007669"/>
    <property type="project" value="TreeGrafter"/>
</dbReference>
<dbReference type="PANTHER" id="PTHR11339:SF386">
    <property type="entry name" value="HEMOLECTIN, ISOFORM A"/>
    <property type="match status" value="1"/>
</dbReference>
<dbReference type="Pfam" id="PF01826">
    <property type="entry name" value="TIL"/>
    <property type="match status" value="1"/>
</dbReference>
<dbReference type="OrthoDB" id="6262482at2759"/>
<dbReference type="Gene3D" id="2.10.25.10">
    <property type="entry name" value="Laminin"/>
    <property type="match status" value="1"/>
</dbReference>
<dbReference type="InterPro" id="IPR036084">
    <property type="entry name" value="Ser_inhib-like_sf"/>
</dbReference>
<accession>A0A2G9RVK5</accession>
<organism evidence="4 5">
    <name type="scientific">Aquarana catesbeiana</name>
    <name type="common">American bullfrog</name>
    <name type="synonym">Rana catesbeiana</name>
    <dbReference type="NCBI Taxonomy" id="8400"/>
    <lineage>
        <taxon>Eukaryota</taxon>
        <taxon>Metazoa</taxon>
        <taxon>Chordata</taxon>
        <taxon>Craniata</taxon>
        <taxon>Vertebrata</taxon>
        <taxon>Euteleostomi</taxon>
        <taxon>Amphibia</taxon>
        <taxon>Batrachia</taxon>
        <taxon>Anura</taxon>
        <taxon>Neobatrachia</taxon>
        <taxon>Ranoidea</taxon>
        <taxon>Ranidae</taxon>
        <taxon>Aquarana</taxon>
    </lineage>
</organism>
<dbReference type="AlphaFoldDB" id="A0A2G9RVK5"/>
<dbReference type="CDD" id="cd19941">
    <property type="entry name" value="TIL"/>
    <property type="match status" value="1"/>
</dbReference>
<dbReference type="InterPro" id="IPR050780">
    <property type="entry name" value="Mucin_vWF_Thrombospondin_sf"/>
</dbReference>
<feature type="domain" description="TIL" evidence="3">
    <location>
        <begin position="6"/>
        <end position="57"/>
    </location>
</feature>
<keyword evidence="5" id="KW-1185">Reference proteome</keyword>
<feature type="non-terminal residue" evidence="4">
    <location>
        <position position="170"/>
    </location>
</feature>
<evidence type="ECO:0000256" key="1">
    <source>
        <dbReference type="ARBA" id="ARBA00023157"/>
    </source>
</evidence>
<protein>
    <recommendedName>
        <fullName evidence="3">TIL domain-containing protein</fullName>
    </recommendedName>
</protein>
<feature type="non-terminal residue" evidence="4">
    <location>
        <position position="1"/>
    </location>
</feature>
<dbReference type="SUPFAM" id="SSF57567">
    <property type="entry name" value="Serine protease inhibitors"/>
    <property type="match status" value="1"/>
</dbReference>
<feature type="region of interest" description="Disordered" evidence="2">
    <location>
        <begin position="97"/>
        <end position="143"/>
    </location>
</feature>
<dbReference type="InterPro" id="IPR002919">
    <property type="entry name" value="TIL_dom"/>
</dbReference>
<gene>
    <name evidence="4" type="ORF">AB205_0219180</name>
</gene>
<evidence type="ECO:0000313" key="4">
    <source>
        <dbReference type="EMBL" id="PIO31946.1"/>
    </source>
</evidence>
<evidence type="ECO:0000259" key="3">
    <source>
        <dbReference type="Pfam" id="PF01826"/>
    </source>
</evidence>
<dbReference type="EMBL" id="KV931919">
    <property type="protein sequence ID" value="PIO31946.1"/>
    <property type="molecule type" value="Genomic_DNA"/>
</dbReference>